<dbReference type="Proteomes" id="UP001186944">
    <property type="component" value="Unassembled WGS sequence"/>
</dbReference>
<feature type="disulfide bond" evidence="18">
    <location>
        <begin position="1034"/>
        <end position="1049"/>
    </location>
</feature>
<evidence type="ECO:0000256" key="5">
    <source>
        <dbReference type="ARBA" id="ARBA00022583"/>
    </source>
</evidence>
<evidence type="ECO:0000256" key="4">
    <source>
        <dbReference type="ARBA" id="ARBA00022536"/>
    </source>
</evidence>
<feature type="disulfide bond" evidence="18">
    <location>
        <begin position="983"/>
        <end position="1001"/>
    </location>
</feature>
<feature type="repeat" description="LDL-receptor class B" evidence="19">
    <location>
        <begin position="162"/>
        <end position="205"/>
    </location>
</feature>
<dbReference type="InterPro" id="IPR056588">
    <property type="entry name" value="EGF_LRP2"/>
</dbReference>
<evidence type="ECO:0000256" key="7">
    <source>
        <dbReference type="ARBA" id="ARBA00022729"/>
    </source>
</evidence>
<dbReference type="PROSITE" id="PS00010">
    <property type="entry name" value="ASX_HYDROXYL"/>
    <property type="match status" value="2"/>
</dbReference>
<evidence type="ECO:0000256" key="19">
    <source>
        <dbReference type="PROSITE-ProRule" id="PRU00461"/>
    </source>
</evidence>
<feature type="transmembrane region" description="Helical" evidence="21">
    <location>
        <begin position="2466"/>
        <end position="2490"/>
    </location>
</feature>
<keyword evidence="13" id="KW-0675">Receptor</keyword>
<dbReference type="Pfam" id="PF00058">
    <property type="entry name" value="Ldl_recept_b"/>
    <property type="match status" value="4"/>
</dbReference>
<feature type="disulfide bond" evidence="18">
    <location>
        <begin position="941"/>
        <end position="959"/>
    </location>
</feature>
<dbReference type="CDD" id="cd00112">
    <property type="entry name" value="LDLa"/>
    <property type="match status" value="17"/>
</dbReference>
<evidence type="ECO:0000256" key="10">
    <source>
        <dbReference type="ARBA" id="ARBA00022989"/>
    </source>
</evidence>
<dbReference type="InterPro" id="IPR036055">
    <property type="entry name" value="LDL_receptor-like_sf"/>
</dbReference>
<evidence type="ECO:0000256" key="14">
    <source>
        <dbReference type="ARBA" id="ARBA00023176"/>
    </source>
</evidence>
<feature type="compositionally biased region" description="Basic residues" evidence="20">
    <location>
        <begin position="2586"/>
        <end position="2601"/>
    </location>
</feature>
<comment type="caution">
    <text evidence="17">Lacks conserved residue(s) required for the propagation of feature annotation.</text>
</comment>
<evidence type="ECO:0000256" key="9">
    <source>
        <dbReference type="ARBA" id="ARBA00022837"/>
    </source>
</evidence>
<keyword evidence="6 21" id="KW-0812">Transmembrane</keyword>
<dbReference type="InterPro" id="IPR002172">
    <property type="entry name" value="LDrepeatLR_classA_rpt"/>
</dbReference>
<dbReference type="Pfam" id="PF12662">
    <property type="entry name" value="cEGF"/>
    <property type="match status" value="1"/>
</dbReference>
<dbReference type="FunFam" id="4.10.400.10:FF:000108">
    <property type="entry name" value="Low-density lipoprotein receptor-related protein 2"/>
    <property type="match status" value="1"/>
</dbReference>
<feature type="disulfide bond" evidence="18">
    <location>
        <begin position="1856"/>
        <end position="1874"/>
    </location>
</feature>
<dbReference type="InterPro" id="IPR023415">
    <property type="entry name" value="LDLR_class-A_CS"/>
</dbReference>
<feature type="disulfide bond" evidence="17">
    <location>
        <begin position="1137"/>
        <end position="1147"/>
    </location>
</feature>
<evidence type="ECO:0000313" key="23">
    <source>
        <dbReference type="EMBL" id="KAK3082885.1"/>
    </source>
</evidence>
<evidence type="ECO:0000259" key="22">
    <source>
        <dbReference type="PROSITE" id="PS50026"/>
    </source>
</evidence>
<feature type="disulfide bond" evidence="18">
    <location>
        <begin position="741"/>
        <end position="753"/>
    </location>
</feature>
<feature type="disulfide bond" evidence="18">
    <location>
        <begin position="1828"/>
        <end position="1843"/>
    </location>
</feature>
<feature type="repeat" description="LDL-receptor class B" evidence="19">
    <location>
        <begin position="2122"/>
        <end position="2164"/>
    </location>
</feature>
<dbReference type="FunFam" id="4.10.400.10:FF:000034">
    <property type="entry name" value="Low-density lipoprotein receptor-related protein 2"/>
    <property type="match status" value="1"/>
</dbReference>
<feature type="disulfide bond" evidence="18">
    <location>
        <begin position="1809"/>
        <end position="1821"/>
    </location>
</feature>
<dbReference type="GO" id="GO:0006898">
    <property type="term" value="P:receptor-mediated endocytosis"/>
    <property type="evidence" value="ECO:0007669"/>
    <property type="project" value="TreeGrafter"/>
</dbReference>
<protein>
    <recommendedName>
        <fullName evidence="22">EGF-like domain-containing protein</fullName>
    </recommendedName>
</protein>
<feature type="disulfide bond" evidence="18">
    <location>
        <begin position="1063"/>
        <end position="1081"/>
    </location>
</feature>
<keyword evidence="12 17" id="KW-1015">Disulfide bond</keyword>
<evidence type="ECO:0000313" key="24">
    <source>
        <dbReference type="Proteomes" id="UP001186944"/>
    </source>
</evidence>
<keyword evidence="7" id="KW-0732">Signal</keyword>
<dbReference type="GO" id="GO:0042562">
    <property type="term" value="F:hormone binding"/>
    <property type="evidence" value="ECO:0007669"/>
    <property type="project" value="TreeGrafter"/>
</dbReference>
<dbReference type="InterPro" id="IPR011042">
    <property type="entry name" value="6-blade_b-propeller_TolB-like"/>
</dbReference>
<dbReference type="PROSITE" id="PS50068">
    <property type="entry name" value="LDLRA_2"/>
    <property type="match status" value="18"/>
</dbReference>
<dbReference type="EMBL" id="VSWD01000014">
    <property type="protein sequence ID" value="KAK3082885.1"/>
    <property type="molecule type" value="Genomic_DNA"/>
</dbReference>
<dbReference type="Pfam" id="PF00057">
    <property type="entry name" value="Ldl_recept_a"/>
    <property type="match status" value="15"/>
</dbReference>
<dbReference type="SUPFAM" id="SSF57184">
    <property type="entry name" value="Growth factor receptor domain"/>
    <property type="match status" value="2"/>
</dbReference>
<dbReference type="SMART" id="SM00135">
    <property type="entry name" value="LY"/>
    <property type="match status" value="16"/>
</dbReference>
<feature type="disulfide bond" evidence="18">
    <location>
        <begin position="1789"/>
        <end position="1804"/>
    </location>
</feature>
<dbReference type="InterPro" id="IPR000742">
    <property type="entry name" value="EGF"/>
</dbReference>
<feature type="disulfide bond" evidence="18">
    <location>
        <begin position="873"/>
        <end position="891"/>
    </location>
</feature>
<comment type="similarity">
    <text evidence="2">Belongs to the LDLR family.</text>
</comment>
<feature type="repeat" description="LDL-receptor class B" evidence="19">
    <location>
        <begin position="563"/>
        <end position="605"/>
    </location>
</feature>
<feature type="disulfide bond" evidence="18">
    <location>
        <begin position="760"/>
        <end position="775"/>
    </location>
</feature>
<feature type="domain" description="EGF-like" evidence="22">
    <location>
        <begin position="2350"/>
        <end position="2386"/>
    </location>
</feature>
<evidence type="ECO:0000256" key="3">
    <source>
        <dbReference type="ARBA" id="ARBA00022475"/>
    </source>
</evidence>
<dbReference type="PROSITE" id="PS01187">
    <property type="entry name" value="EGF_CA"/>
    <property type="match status" value="1"/>
</dbReference>
<evidence type="ECO:0000256" key="16">
    <source>
        <dbReference type="ARBA" id="ARBA00037878"/>
    </source>
</evidence>
<dbReference type="PROSITE" id="PS01186">
    <property type="entry name" value="EGF_2"/>
    <property type="match status" value="2"/>
</dbReference>
<evidence type="ECO:0000256" key="18">
    <source>
        <dbReference type="PROSITE-ProRule" id="PRU00124"/>
    </source>
</evidence>
<sequence>MSQGGKNYTMLRDETTAVKYLRVYDISSRSGSNACSKQNGNCSQLCIPTGPNMRDCRCTAGYRRLNTIQCSGIEKFLIYTSDTEIRGLSFDSSDKSEALPLISRIKKAGSVDFHADGDHIYWVDKTSSVEITRIKRDLTGRETIISEEESDVTSIAVDWIAGHLYWTDAQQKIIEVVKVDNPSVRYIILYTDLEYPTSVIVDPLKGKVYWIDSGRFPKIEMANLDGSGRMKLVENVTIENSDKQGWVGLAKDFNDNKLYWCDNIEEKLMVFDLAWLFLLGENFAIITSRRYFYYYRAIDTGVIRAVNKNTKTVTTGWTGLSPNMHSLRTFDSSIQTGSNPCKVNNGECKDLCFYDGKSVTCACSYGVLTEDGKDCTDHDSFLFYSKVTSIESLHMHEDMNPPKPPIDGASRIRNVIGLAVDYPNKRVFFSDIQQGNIQVVDFDGKNIQLVVKSVGSAEGIAYDEFSNFLYWTSYSDSTINRKLLNFTSKVTNDSLKETVITLSSNDHPRAIVLDACSQRMFWTNWNDFHPTIQRAFFSGYNATSIITKDIRTPNGLTIDHKAQRLYWSDARLDKIERCDFDGNNREIIVTTIPQHSFGLALYGEYLYWTDWMRRAVVRANKHDGNIYTYLRKGLQRQPMGIAVVAEDANDCTTNPCLNNILQCEGKCQVTPRHVPYCKCEPPKVLAEDGVRCIRQELHCGVNDFVCHDGSKCFPRIQVCNGVTDCLDGSDEFRAVCNKEECGPGFYTCKNHQCASLNSRCDGTPNCMDGSDEKDCLCQEGQFKCVSEDKCVDNKFVCDFDPDCIDHSDEMGCNIDCSKEEIFANEGEVAVSCNLTSQCILPSWICDGKMDCYNNTDELNCPNETNCSDSGFQCNDGACIPLPWRCDGDVDCPDNSDEGEECDQLCLPQSWQCDSYPDCPNGTDELESICSNRTCKDDEFLCSGGRCIPGEWKCDGDPDCPNNEDEGPEQGCQPPECGDGEYQCQNMKCIKKIFYCDGEDDCGDGSDEPSTCRRIECDPGLFQCGSLCLRQELVCDGHTDCMHGEDEKNCSVPCGKNDKNHYLCGNGVCIQYNLTCNGRNDCGDSSDEPENCHVNECQSSTNKCNQKCKDRNIGYECECHDGFKLAMDKHRCEDINECSSIYPCSHFCINTVGSYKCHCAEGYQLDTNGIICKTVGSYKPFLILANRYYLRNISFSGHNLGSQTIIVRNLKNAVAVDFDVKEEFIYWSEITSNSSTINRMNITESQRSNYTNVNVQVLHSSTLKNPDGLAVDWVGRNLYWCDKTTDTIEVSRLDGKYRRVIIKEGLHEPRALEVFPAKGLLFFSDWGDTAHISRANMDGTNLRTILSDKLAWPNALTIDYVTEKIFWGDANYNYIAFADLDGKNMHTVLDQNLPHIFSMTTFMDHIFWTDWEDMSIQRADKFSGLNRQTIASLIHRPMDLHVYHPMRQASVVNNPCDKLSCSHLCLLKPNPADNRTLTAVCSCPENHILQADGTCKSNCTSSQFLCQSSSKCIPSWWKCDGQKDCDDGADEPSNCPQYYCDQKDRFQCKNATSPKDCILPVQICNGKPNCADKSDEQNCENISNSLQTSLPVNQDLLNVLEEMACAYLRGSYVLSRTRTVIHNYSTNGVRRKSVRRVNSCAEVLTPPTKTQQDAVTVYLTYGCATVTQIAATEQTSQGNCNILPCREGYRKCAKKGRCVPNSWWCDGDVDCGYTDDSDENSTECEEKQCQSDQMRCDNNHCIPKRWRCDHDNDCKDGSDEKNCTDEDYRNCSDSEFRCDNNRCIPQSMQCDGEYNCEDSSDERNCSNVACNTSTEFSCSSMCIPISWKCDEEIDCPGGEDERSCQENFTCPPGMFMCKDHKCIYGNKRCNGQNDCSDGSDEKNCFWDHICSSREFKCQKSNKCIGMDKVCDKKSDCPDGQDEGPLLCNSTMSTSCGPNSCQHHCVYYKRIRNFKCTCKTGYQLKNNGYDCEAVNLCAKWGTCSQRCEKTSDRFLCRCEANYILDILSDKVTTCSAIGYKPEILLAHENNLIKSSIQKGSQGGQQEVVSQANNINTKIEAVDGFMMDQGGSWKIFTVNRGTTETTIRSFDMTVKGSRKKRESASDPIVRGLAEPTGIAVDWIGQHIYWADAQTNKIEMSKFDGSMRRAVVSIGVDEPQSLAVEPKIGKLYWTDRGYPPKISSSNLDGSGKKDLVKSDIIWPNGLAIDYPNQRLYWTDMKKRTVETVDLTGKDRHIVRTFNISNPPYMIDVFEDFLYVSLYKNHTIVKIHKFNNSHITDSVMFSNMQYIGDIVILHPSKQKQNISNACKSTKDNGSELCPKALCINMPSLPGDKNYTCVCPDDAIHNGHGCEFALPCNKNVCQNNGTCKNSGGKDKCLCTVRYSGEQCQIDRCMSYCLNDGTCQAVGANLVCNVPATVKTEEYVMLLTANHNAPSVFLHFSCVKGYSGEKCENQLSTPAGQSSPNRTTMLVAIIIPIIVCLIIFIIVIIVVCFKRRRDQFKHHQLSNSNVEVANPVYLQRGDHSTDDDDKENEPLDQNFDFEDHDDAVINPMYNPIYKADSTQVLLPKGSRGKENMDSNGSLHNNHIVKDKRSKNKGKSKKSSS</sequence>
<dbReference type="FunFam" id="2.10.25.10:FF:000009">
    <property type="entry name" value="Low-density lipoprotein receptor isoform 1"/>
    <property type="match status" value="1"/>
</dbReference>
<proteinExistence type="inferred from homology"/>
<evidence type="ECO:0000256" key="6">
    <source>
        <dbReference type="ARBA" id="ARBA00022692"/>
    </source>
</evidence>
<dbReference type="PROSITE" id="PS01209">
    <property type="entry name" value="LDLRA_1"/>
    <property type="match status" value="6"/>
</dbReference>
<feature type="repeat" description="LDL-receptor class B" evidence="19">
    <location>
        <begin position="1362"/>
        <end position="1404"/>
    </location>
</feature>
<feature type="repeat" description="LDL-receptor class B" evidence="19">
    <location>
        <begin position="2165"/>
        <end position="2208"/>
    </location>
</feature>
<dbReference type="PANTHER" id="PTHR22722:SF14">
    <property type="entry name" value="MEGALIN, ISOFORM A"/>
    <property type="match status" value="1"/>
</dbReference>
<dbReference type="SUPFAM" id="SSF57196">
    <property type="entry name" value="EGF/Laminin"/>
    <property type="match status" value="1"/>
</dbReference>
<feature type="disulfide bond" evidence="17">
    <location>
        <begin position="2376"/>
        <end position="2385"/>
    </location>
</feature>
<evidence type="ECO:0000256" key="1">
    <source>
        <dbReference type="ARBA" id="ARBA00004251"/>
    </source>
</evidence>
<feature type="disulfide bond" evidence="18">
    <location>
        <begin position="1563"/>
        <end position="1578"/>
    </location>
</feature>
<evidence type="ECO:0000256" key="8">
    <source>
        <dbReference type="ARBA" id="ARBA00022737"/>
    </source>
</evidence>
<evidence type="ECO:0000256" key="15">
    <source>
        <dbReference type="ARBA" id="ARBA00023180"/>
    </source>
</evidence>
<dbReference type="GO" id="GO:0005905">
    <property type="term" value="C:clathrin-coated pit"/>
    <property type="evidence" value="ECO:0007669"/>
    <property type="project" value="UniProtKB-KW"/>
</dbReference>
<gene>
    <name evidence="23" type="ORF">FSP39_007983</name>
</gene>
<feature type="disulfide bond" evidence="18">
    <location>
        <begin position="1747"/>
        <end position="1762"/>
    </location>
</feature>
<keyword evidence="4 17" id="KW-0245">EGF-like domain</keyword>
<keyword evidence="24" id="KW-1185">Reference proteome</keyword>
<dbReference type="InterPro" id="IPR000033">
    <property type="entry name" value="LDLR_classB_rpt"/>
</dbReference>
<feature type="repeat" description="LDL-receptor class B" evidence="19">
    <location>
        <begin position="1275"/>
        <end position="1317"/>
    </location>
</feature>
<dbReference type="Pfam" id="PF14670">
    <property type="entry name" value="FXa_inhibition"/>
    <property type="match status" value="1"/>
</dbReference>
<accession>A0AA88XKS2</accession>
<comment type="caution">
    <text evidence="23">The sequence shown here is derived from an EMBL/GenBank/DDBJ whole genome shotgun (WGS) entry which is preliminary data.</text>
</comment>
<dbReference type="InterPro" id="IPR001881">
    <property type="entry name" value="EGF-like_Ca-bd_dom"/>
</dbReference>
<reference evidence="23" key="1">
    <citation type="submission" date="2019-08" db="EMBL/GenBank/DDBJ databases">
        <title>The improved chromosome-level genome for the pearl oyster Pinctada fucata martensii using PacBio sequencing and Hi-C.</title>
        <authorList>
            <person name="Zheng Z."/>
        </authorList>
    </citation>
    <scope>NUCLEOTIDE SEQUENCE</scope>
    <source>
        <strain evidence="23">ZZ-2019</strain>
        <tissue evidence="23">Adductor muscle</tissue>
    </source>
</reference>
<comment type="subcellular location">
    <subcellularLocation>
        <location evidence="1">Cell membrane</location>
        <topology evidence="1">Single-pass type I membrane protein</topology>
    </subcellularLocation>
    <subcellularLocation>
        <location evidence="16">Membrane</location>
        <location evidence="16">Coated pit</location>
    </subcellularLocation>
</comment>
<dbReference type="CDD" id="cd00054">
    <property type="entry name" value="EGF_CA"/>
    <property type="match status" value="1"/>
</dbReference>
<feature type="disulfide bond" evidence="18">
    <location>
        <begin position="1728"/>
        <end position="1740"/>
    </location>
</feature>
<keyword evidence="11 21" id="KW-0472">Membrane</keyword>
<dbReference type="GO" id="GO:0016324">
    <property type="term" value="C:apical plasma membrane"/>
    <property type="evidence" value="ECO:0007669"/>
    <property type="project" value="TreeGrafter"/>
</dbReference>
<feature type="domain" description="EGF-like" evidence="22">
    <location>
        <begin position="1133"/>
        <end position="1168"/>
    </location>
</feature>
<keyword evidence="3" id="KW-1003">Cell membrane</keyword>
<dbReference type="SUPFAM" id="SSF63825">
    <property type="entry name" value="YWTD domain"/>
    <property type="match status" value="4"/>
</dbReference>
<dbReference type="Gene3D" id="2.10.25.10">
    <property type="entry name" value="Laminin"/>
    <property type="match status" value="5"/>
</dbReference>
<keyword evidence="10 21" id="KW-1133">Transmembrane helix</keyword>
<feature type="repeat" description="LDL-receptor class B" evidence="19">
    <location>
        <begin position="518"/>
        <end position="562"/>
    </location>
</feature>
<dbReference type="GO" id="GO:0005509">
    <property type="term" value="F:calcium ion binding"/>
    <property type="evidence" value="ECO:0007669"/>
    <property type="project" value="InterPro"/>
</dbReference>
<keyword evidence="15" id="KW-0325">Glycoprotein</keyword>
<feature type="region of interest" description="Disordered" evidence="20">
    <location>
        <begin position="2564"/>
        <end position="2601"/>
    </location>
</feature>
<feature type="disulfide bond" evidence="18">
    <location>
        <begin position="797"/>
        <end position="812"/>
    </location>
</feature>
<dbReference type="InterPro" id="IPR051221">
    <property type="entry name" value="LDLR-related"/>
</dbReference>
<name>A0AA88XKS2_PINIB</name>
<keyword evidence="5" id="KW-0254">Endocytosis</keyword>
<dbReference type="Gene3D" id="4.10.400.10">
    <property type="entry name" value="Low-density Lipoprotein Receptor"/>
    <property type="match status" value="18"/>
</dbReference>
<organism evidence="23 24">
    <name type="scientific">Pinctada imbricata</name>
    <name type="common">Atlantic pearl-oyster</name>
    <name type="synonym">Pinctada martensii</name>
    <dbReference type="NCBI Taxonomy" id="66713"/>
    <lineage>
        <taxon>Eukaryota</taxon>
        <taxon>Metazoa</taxon>
        <taxon>Spiralia</taxon>
        <taxon>Lophotrochozoa</taxon>
        <taxon>Mollusca</taxon>
        <taxon>Bivalvia</taxon>
        <taxon>Autobranchia</taxon>
        <taxon>Pteriomorphia</taxon>
        <taxon>Pterioida</taxon>
        <taxon>Pterioidea</taxon>
        <taxon>Pteriidae</taxon>
        <taxon>Pinctada</taxon>
    </lineage>
</organism>
<feature type="disulfide bond" evidence="18">
    <location>
        <begin position="1868"/>
        <end position="1883"/>
    </location>
</feature>
<feature type="repeat" description="LDL-receptor class B" evidence="19">
    <location>
        <begin position="118"/>
        <end position="161"/>
    </location>
</feature>
<feature type="disulfide bond" evidence="18">
    <location>
        <begin position="1777"/>
        <end position="1795"/>
    </location>
</feature>
<dbReference type="SUPFAM" id="SSF57424">
    <property type="entry name" value="LDL receptor-like module"/>
    <property type="match status" value="16"/>
</dbReference>
<feature type="disulfide bond" evidence="18">
    <location>
        <begin position="1849"/>
        <end position="1861"/>
    </location>
</feature>
<feature type="disulfide bond" evidence="18">
    <location>
        <begin position="1735"/>
        <end position="1753"/>
    </location>
</feature>
<keyword evidence="14" id="KW-0168">Coated pit</keyword>
<dbReference type="FunFam" id="2.120.10.30:FF:000008">
    <property type="entry name" value="Low-density lipoprotein receptor-related protein 4"/>
    <property type="match status" value="1"/>
</dbReference>
<feature type="disulfide bond" evidence="18">
    <location>
        <begin position="934"/>
        <end position="946"/>
    </location>
</feature>
<feature type="disulfide bond" evidence="18">
    <location>
        <begin position="1770"/>
        <end position="1782"/>
    </location>
</feature>
<dbReference type="InterPro" id="IPR018097">
    <property type="entry name" value="EGF_Ca-bd_CS"/>
</dbReference>
<evidence type="ECO:0000256" key="11">
    <source>
        <dbReference type="ARBA" id="ARBA00023136"/>
    </source>
</evidence>
<dbReference type="PRINTS" id="PR00261">
    <property type="entry name" value="LDLRECEPTOR"/>
</dbReference>
<dbReference type="PROSITE" id="PS51120">
    <property type="entry name" value="LDLRB"/>
    <property type="match status" value="9"/>
</dbReference>
<dbReference type="PANTHER" id="PTHR22722">
    <property type="entry name" value="LOW-DENSITY LIPOPROTEIN RECEPTOR-RELATED PROTEIN 2-RELATED"/>
    <property type="match status" value="1"/>
</dbReference>
<dbReference type="Gene3D" id="2.120.10.30">
    <property type="entry name" value="TolB, C-terminal domain"/>
    <property type="match status" value="5"/>
</dbReference>
<keyword evidence="8" id="KW-0677">Repeat</keyword>
<dbReference type="InterPro" id="IPR009030">
    <property type="entry name" value="Growth_fac_rcpt_cys_sf"/>
</dbReference>
<evidence type="ECO:0000256" key="12">
    <source>
        <dbReference type="ARBA" id="ARBA00023157"/>
    </source>
</evidence>
<evidence type="ECO:0000256" key="21">
    <source>
        <dbReference type="SAM" id="Phobius"/>
    </source>
</evidence>
<feature type="repeat" description="LDL-receptor class B" evidence="19">
    <location>
        <begin position="1318"/>
        <end position="1361"/>
    </location>
</feature>
<dbReference type="PROSITE" id="PS00022">
    <property type="entry name" value="EGF_1"/>
    <property type="match status" value="1"/>
</dbReference>
<evidence type="ECO:0000256" key="20">
    <source>
        <dbReference type="SAM" id="MobiDB-lite"/>
    </source>
</evidence>
<feature type="disulfide bond" evidence="18">
    <location>
        <begin position="845"/>
        <end position="860"/>
    </location>
</feature>
<feature type="disulfide bond" evidence="18">
    <location>
        <begin position="976"/>
        <end position="988"/>
    </location>
</feature>
<dbReference type="Pfam" id="PF24468">
    <property type="entry name" value="EGF_LRP2"/>
    <property type="match status" value="1"/>
</dbReference>
<evidence type="ECO:0000256" key="2">
    <source>
        <dbReference type="ARBA" id="ARBA00009939"/>
    </source>
</evidence>
<dbReference type="InterPro" id="IPR026823">
    <property type="entry name" value="cEGF"/>
</dbReference>
<keyword evidence="9" id="KW-0106">Calcium</keyword>
<dbReference type="InterPro" id="IPR000152">
    <property type="entry name" value="EGF-type_Asp/Asn_hydroxyl_site"/>
</dbReference>
<dbReference type="SMART" id="SM00192">
    <property type="entry name" value="LDLa"/>
    <property type="match status" value="18"/>
</dbReference>
<evidence type="ECO:0000256" key="13">
    <source>
        <dbReference type="ARBA" id="ARBA00023170"/>
    </source>
</evidence>
<dbReference type="PROSITE" id="PS50026">
    <property type="entry name" value="EGF_3"/>
    <property type="match status" value="2"/>
</dbReference>
<dbReference type="FunFam" id="2.120.10.30:FF:000241">
    <property type="entry name" value="Low-density lipoprotein receptor-related protein 6"/>
    <property type="match status" value="2"/>
</dbReference>
<dbReference type="SMART" id="SM00179">
    <property type="entry name" value="EGF_CA"/>
    <property type="match status" value="4"/>
</dbReference>
<feature type="region of interest" description="Disordered" evidence="20">
    <location>
        <begin position="2516"/>
        <end position="2538"/>
    </location>
</feature>
<dbReference type="Pfam" id="PF00008">
    <property type="entry name" value="EGF"/>
    <property type="match status" value="1"/>
</dbReference>
<dbReference type="GO" id="GO:0043235">
    <property type="term" value="C:receptor complex"/>
    <property type="evidence" value="ECO:0007669"/>
    <property type="project" value="TreeGrafter"/>
</dbReference>
<feature type="disulfide bond" evidence="18">
    <location>
        <begin position="866"/>
        <end position="878"/>
    </location>
</feature>
<evidence type="ECO:0000256" key="17">
    <source>
        <dbReference type="PROSITE-ProRule" id="PRU00076"/>
    </source>
</evidence>
<feature type="disulfide bond" evidence="18">
    <location>
        <begin position="748"/>
        <end position="766"/>
    </location>
</feature>
<dbReference type="SMART" id="SM00181">
    <property type="entry name" value="EGF"/>
    <property type="match status" value="11"/>
</dbReference>